<reference evidence="5" key="1">
    <citation type="submission" date="2021-01" db="EMBL/GenBank/DDBJ databases">
        <authorList>
            <person name="Corre E."/>
            <person name="Pelletier E."/>
            <person name="Niang G."/>
            <person name="Scheremetjew M."/>
            <person name="Finn R."/>
            <person name="Kale V."/>
            <person name="Holt S."/>
            <person name="Cochrane G."/>
            <person name="Meng A."/>
            <person name="Brown T."/>
            <person name="Cohen L."/>
        </authorList>
    </citation>
    <scope>NUCLEOTIDE SEQUENCE</scope>
    <source>
        <strain evidence="5">Ras09</strain>
    </source>
</reference>
<dbReference type="SMART" id="SM00382">
    <property type="entry name" value="AAA"/>
    <property type="match status" value="1"/>
</dbReference>
<protein>
    <submittedName>
        <fullName evidence="5">Uncharacterized protein</fullName>
    </submittedName>
</protein>
<evidence type="ECO:0000313" key="5">
    <source>
        <dbReference type="EMBL" id="CAE0232348.1"/>
    </source>
</evidence>
<evidence type="ECO:0000259" key="3">
    <source>
        <dbReference type="SMART" id="SM00382"/>
    </source>
</evidence>
<dbReference type="GO" id="GO:0051603">
    <property type="term" value="P:proteolysis involved in protein catabolic process"/>
    <property type="evidence" value="ECO:0007669"/>
    <property type="project" value="TreeGrafter"/>
</dbReference>
<dbReference type="SMART" id="SM01086">
    <property type="entry name" value="ClpB_D2-small"/>
    <property type="match status" value="1"/>
</dbReference>
<dbReference type="InterPro" id="IPR050052">
    <property type="entry name" value="ATP-dep_Clp_protease_ClpX"/>
</dbReference>
<dbReference type="AlphaFoldDB" id="A0A7S3CPT0"/>
<dbReference type="PANTHER" id="PTHR48102">
    <property type="entry name" value="ATP-DEPENDENT CLP PROTEASE ATP-BINDING SUBUNIT CLPX-LIKE, MITOCHONDRIAL-RELATED"/>
    <property type="match status" value="1"/>
</dbReference>
<sequence>MRPSNILVSGKSGSGKTEIFRQISRIYNAPFISVDATKYTEVGYHGEDVQGIIQDLYRKTESELKNKEATDIYRNSQKLKNLVNDHILKLLNGPGYSQHRDFEDQLEQLRSGELDDFSCFVYMPESQSKYAVVEEGKINKKYASFENQLMNFQQLKVKDIRTQLYDFYASELLKNMNTEEFLKREIETKSIIVIDEIDKLVRAGDYGQSTKASDEGVQYDLLPILDGTTVSCNSNKVKINTRNILFVGVGAFEKAKTSDLAIELQGRLPVHAKMQSLTKEDFVKILKETKHNLLVQAIELIKIEQVNLAFEEEAIDEIAQVSVELNVEDNIGARRLRTVVDAIMEDLNFEAPDFEEKDATIVIGKEYVRETTKHLFQNKDLKKYLM</sequence>
<dbReference type="InterPro" id="IPR027417">
    <property type="entry name" value="P-loop_NTPase"/>
</dbReference>
<accession>A0A7S3CPT0</accession>
<dbReference type="InterPro" id="IPR003959">
    <property type="entry name" value="ATPase_AAA_core"/>
</dbReference>
<dbReference type="InterPro" id="IPR019489">
    <property type="entry name" value="Clp_ATPase_C"/>
</dbReference>
<dbReference type="GO" id="GO:0016887">
    <property type="term" value="F:ATP hydrolysis activity"/>
    <property type="evidence" value="ECO:0007669"/>
    <property type="project" value="InterPro"/>
</dbReference>
<keyword evidence="1" id="KW-0547">Nucleotide-binding</keyword>
<evidence type="ECO:0000259" key="4">
    <source>
        <dbReference type="SMART" id="SM01086"/>
    </source>
</evidence>
<dbReference type="GO" id="GO:0009376">
    <property type="term" value="C:HslUV protease complex"/>
    <property type="evidence" value="ECO:0007669"/>
    <property type="project" value="TreeGrafter"/>
</dbReference>
<evidence type="ECO:0000256" key="2">
    <source>
        <dbReference type="ARBA" id="ARBA00022840"/>
    </source>
</evidence>
<feature type="domain" description="Clp ATPase C-terminal" evidence="4">
    <location>
        <begin position="277"/>
        <end position="368"/>
    </location>
</feature>
<dbReference type="GO" id="GO:0005524">
    <property type="term" value="F:ATP binding"/>
    <property type="evidence" value="ECO:0007669"/>
    <property type="project" value="UniProtKB-KW"/>
</dbReference>
<feature type="domain" description="AAA+ ATPase" evidence="3">
    <location>
        <begin position="2"/>
        <end position="251"/>
    </location>
</feature>
<dbReference type="Gene3D" id="1.10.8.60">
    <property type="match status" value="1"/>
</dbReference>
<dbReference type="PANTHER" id="PTHR48102:SF3">
    <property type="entry name" value="ATP-DEPENDENT PROTEASE ATPASE SUBUNIT HSLU"/>
    <property type="match status" value="1"/>
</dbReference>
<organism evidence="5">
    <name type="scientific">Strombidium rassoulzadegani</name>
    <dbReference type="NCBI Taxonomy" id="1082188"/>
    <lineage>
        <taxon>Eukaryota</taxon>
        <taxon>Sar</taxon>
        <taxon>Alveolata</taxon>
        <taxon>Ciliophora</taxon>
        <taxon>Intramacronucleata</taxon>
        <taxon>Spirotrichea</taxon>
        <taxon>Oligotrichia</taxon>
        <taxon>Strombidiidae</taxon>
        <taxon>Strombidium</taxon>
    </lineage>
</organism>
<keyword evidence="2" id="KW-0067">ATP-binding</keyword>
<dbReference type="SUPFAM" id="SSF52540">
    <property type="entry name" value="P-loop containing nucleoside triphosphate hydrolases"/>
    <property type="match status" value="1"/>
</dbReference>
<dbReference type="InterPro" id="IPR003593">
    <property type="entry name" value="AAA+_ATPase"/>
</dbReference>
<name>A0A7S3CPT0_9SPIT</name>
<dbReference type="Pfam" id="PF07724">
    <property type="entry name" value="AAA_2"/>
    <property type="match status" value="1"/>
</dbReference>
<dbReference type="Gene3D" id="3.40.50.300">
    <property type="entry name" value="P-loop containing nucleotide triphosphate hydrolases"/>
    <property type="match status" value="2"/>
</dbReference>
<gene>
    <name evidence="5" type="ORF">SRAS04492_LOCUS4146</name>
</gene>
<proteinExistence type="predicted"/>
<evidence type="ECO:0000256" key="1">
    <source>
        <dbReference type="ARBA" id="ARBA00022741"/>
    </source>
</evidence>
<dbReference type="EMBL" id="HBIA01008197">
    <property type="protein sequence ID" value="CAE0232348.1"/>
    <property type="molecule type" value="Transcribed_RNA"/>
</dbReference>